<accession>A0A2T1HQ05</accession>
<evidence type="ECO:0008006" key="3">
    <source>
        <dbReference type="Google" id="ProtNLM"/>
    </source>
</evidence>
<gene>
    <name evidence="1" type="ORF">SLNSH_17360</name>
</gene>
<reference evidence="2" key="1">
    <citation type="submission" date="2018-03" db="EMBL/GenBank/DDBJ databases">
        <authorList>
            <person name="Sun L."/>
            <person name="Liu H."/>
            <person name="Chen W."/>
            <person name="Huang K."/>
            <person name="Liu W."/>
            <person name="Gao X."/>
        </authorList>
    </citation>
    <scope>NUCLEOTIDE SEQUENCE [LARGE SCALE GENOMIC DNA]</scope>
    <source>
        <strain evidence="2">SH9</strain>
    </source>
</reference>
<dbReference type="RefSeq" id="WP_106338282.1">
    <property type="nucleotide sequence ID" value="NZ_PVZS01000021.1"/>
</dbReference>
<dbReference type="EMBL" id="PVZS01000021">
    <property type="protein sequence ID" value="PSC03713.1"/>
    <property type="molecule type" value="Genomic_DNA"/>
</dbReference>
<sequence length="471" mass="53690">MKIGYWFDYDQTWTFTALHKVLAERIPGLQTCGFVMNDRYWAHAVESLPPGTRLVRFYEEYRRGMAFRPTADQVASFRKFDERVKLARIAYSDRHILMFDHATLIAVNIHLKKVFEEFLDAEQPDAFVFNCIASQFAHLFYELMRERGIQVIVPTAWGLEDLFYIADNPYFACEDAWAAYRGFKEGLDGPTAEESAFARGFIERIRSHKPAYDNAAVATEERKFQIPGPAAVGRYLINHYRYYRTDPTQPGIIDRALKPLTLKRQLARAQRYFADRSALEDTPFVYMPLHYEPEIATLVLSQCRQTSLIDIIARRLPLTWRLVLKEHPALAGQREISFYEEIAHRYPNVMFVDARIPSLDLTIQSRLVFTLNGTAAIEAASLGKPALLQAQARFGGFGVIPRLVDPFAFETVMQDAIDNPPGLADVELMLAACRRFGRPMKFAEPLANSGVLEPANMAKLADAIQGSLRSQ</sequence>
<protein>
    <recommendedName>
        <fullName evidence="3">Capsular biosynthesis protein</fullName>
    </recommendedName>
</protein>
<dbReference type="OrthoDB" id="9794206at2"/>
<name>A0A2T1HQ05_9HYPH</name>
<proteinExistence type="predicted"/>
<dbReference type="AlphaFoldDB" id="A0A2T1HQ05"/>
<organism evidence="1 2">
    <name type="scientific">Alsobacter soli</name>
    <dbReference type="NCBI Taxonomy" id="2109933"/>
    <lineage>
        <taxon>Bacteria</taxon>
        <taxon>Pseudomonadati</taxon>
        <taxon>Pseudomonadota</taxon>
        <taxon>Alphaproteobacteria</taxon>
        <taxon>Hyphomicrobiales</taxon>
        <taxon>Alsobacteraceae</taxon>
        <taxon>Alsobacter</taxon>
    </lineage>
</organism>
<comment type="caution">
    <text evidence="1">The sequence shown here is derived from an EMBL/GenBank/DDBJ whole genome shotgun (WGS) entry which is preliminary data.</text>
</comment>
<keyword evidence="2" id="KW-1185">Reference proteome</keyword>
<evidence type="ECO:0000313" key="2">
    <source>
        <dbReference type="Proteomes" id="UP000239772"/>
    </source>
</evidence>
<evidence type="ECO:0000313" key="1">
    <source>
        <dbReference type="EMBL" id="PSC03713.1"/>
    </source>
</evidence>
<dbReference type="SUPFAM" id="SSF53756">
    <property type="entry name" value="UDP-Glycosyltransferase/glycogen phosphorylase"/>
    <property type="match status" value="1"/>
</dbReference>
<dbReference type="Proteomes" id="UP000239772">
    <property type="component" value="Unassembled WGS sequence"/>
</dbReference>